<gene>
    <name evidence="2" type="ORF">Smic_78250</name>
</gene>
<accession>A0A7J0D454</accession>
<dbReference type="InterPro" id="IPR001283">
    <property type="entry name" value="CRISP-related"/>
</dbReference>
<comment type="caution">
    <text evidence="2">The sequence shown here is derived from an EMBL/GenBank/DDBJ whole genome shotgun (WGS) entry which is preliminary data.</text>
</comment>
<evidence type="ECO:0000313" key="2">
    <source>
        <dbReference type="EMBL" id="GFN09269.1"/>
    </source>
</evidence>
<proteinExistence type="predicted"/>
<dbReference type="EMBL" id="BLWD01000002">
    <property type="protein sequence ID" value="GFN09269.1"/>
    <property type="molecule type" value="Genomic_DNA"/>
</dbReference>
<dbReference type="InterPro" id="IPR014044">
    <property type="entry name" value="CAP_dom"/>
</dbReference>
<dbReference type="Proteomes" id="UP000498740">
    <property type="component" value="Unassembled WGS sequence"/>
</dbReference>
<dbReference type="PANTHER" id="PTHR10334">
    <property type="entry name" value="CYSTEINE-RICH SECRETORY PROTEIN-RELATED"/>
    <property type="match status" value="1"/>
</dbReference>
<reference evidence="2 3" key="1">
    <citation type="submission" date="2020-05" db="EMBL/GenBank/DDBJ databases">
        <title>Whole genome shotgun sequence of Streptomyces microflavus NBRC 13062.</title>
        <authorList>
            <person name="Komaki H."/>
            <person name="Tamura T."/>
        </authorList>
    </citation>
    <scope>NUCLEOTIDE SEQUENCE [LARGE SCALE GENOMIC DNA]</scope>
    <source>
        <strain evidence="2 3">NBRC 13062</strain>
    </source>
</reference>
<dbReference type="Pfam" id="PF00188">
    <property type="entry name" value="CAP"/>
    <property type="match status" value="1"/>
</dbReference>
<evidence type="ECO:0000313" key="3">
    <source>
        <dbReference type="Proteomes" id="UP000498740"/>
    </source>
</evidence>
<dbReference type="SUPFAM" id="SSF55797">
    <property type="entry name" value="PR-1-like"/>
    <property type="match status" value="1"/>
</dbReference>
<dbReference type="Gene3D" id="3.40.33.10">
    <property type="entry name" value="CAP"/>
    <property type="match status" value="1"/>
</dbReference>
<sequence>MLSDAGHWQLLQSINAVRQMVLDGKISPRGKDIKQVKRDSALAVEALKVVKTHKMQHVIASDPRWGWIGQNLYLARTSVAGPQEKRTVEDAVTSWAAERKNFIYPAQSVDGKAVGNYTQLVWAQSEWVGGAYSYFRDLGSPSLPYTHLLAVNFGPGGNSVGQAPYTRA</sequence>
<protein>
    <recommendedName>
        <fullName evidence="1">SCP domain-containing protein</fullName>
    </recommendedName>
</protein>
<dbReference type="PRINTS" id="PR00837">
    <property type="entry name" value="V5TPXLIKE"/>
</dbReference>
<dbReference type="SMART" id="SM00198">
    <property type="entry name" value="SCP"/>
    <property type="match status" value="1"/>
</dbReference>
<name>A0A7J0D454_STRMI</name>
<dbReference type="InterPro" id="IPR035940">
    <property type="entry name" value="CAP_sf"/>
</dbReference>
<dbReference type="RefSeq" id="WP_191868488.1">
    <property type="nucleotide sequence ID" value="NZ_CP108611.1"/>
</dbReference>
<dbReference type="AlphaFoldDB" id="A0A7J0D454"/>
<evidence type="ECO:0000259" key="1">
    <source>
        <dbReference type="SMART" id="SM00198"/>
    </source>
</evidence>
<organism evidence="2 3">
    <name type="scientific">Streptomyces microflavus</name>
    <name type="common">Streptomyces lipmanii</name>
    <dbReference type="NCBI Taxonomy" id="1919"/>
    <lineage>
        <taxon>Bacteria</taxon>
        <taxon>Bacillati</taxon>
        <taxon>Actinomycetota</taxon>
        <taxon>Actinomycetes</taxon>
        <taxon>Kitasatosporales</taxon>
        <taxon>Streptomycetaceae</taxon>
        <taxon>Streptomyces</taxon>
    </lineage>
</organism>
<feature type="domain" description="SCP" evidence="1">
    <location>
        <begin position="5"/>
        <end position="161"/>
    </location>
</feature>